<organism evidence="1">
    <name type="scientific">Dyadobacter sp. 676</name>
    <dbReference type="NCBI Taxonomy" id="3088362"/>
    <lineage>
        <taxon>Bacteria</taxon>
        <taxon>Pseudomonadati</taxon>
        <taxon>Bacteroidota</taxon>
        <taxon>Cytophagia</taxon>
        <taxon>Cytophagales</taxon>
        <taxon>Spirosomataceae</taxon>
        <taxon>Dyadobacter</taxon>
    </lineage>
</organism>
<dbReference type="AlphaFoldDB" id="A0AAU8FMK3"/>
<evidence type="ECO:0000313" key="1">
    <source>
        <dbReference type="EMBL" id="XCH24990.1"/>
    </source>
</evidence>
<dbReference type="EMBL" id="CP159289">
    <property type="protein sequence ID" value="XCH24990.1"/>
    <property type="molecule type" value="Genomic_DNA"/>
</dbReference>
<proteinExistence type="predicted"/>
<gene>
    <name evidence="1" type="ORF">ABV298_00745</name>
</gene>
<protein>
    <submittedName>
        <fullName evidence="1">Uncharacterized protein</fullName>
    </submittedName>
</protein>
<reference evidence="1" key="1">
    <citation type="submission" date="2024-06" db="EMBL/GenBank/DDBJ databases">
        <title>Sequencing and assembly of the genome of Dyadobacter sp. strain 676, a symbiont of Cyamopsis tetragonoloba.</title>
        <authorList>
            <person name="Guro P."/>
            <person name="Sazanova A."/>
            <person name="Kuznetsova I."/>
            <person name="Belimov A."/>
            <person name="Safronova V."/>
        </authorList>
    </citation>
    <scope>NUCLEOTIDE SEQUENCE</scope>
    <source>
        <strain evidence="1">676</strain>
    </source>
</reference>
<sequence>MLGTHYWVYPGPKWTYLNQDVALAIKKHFPTWVELYTKPTTVAEPAQP</sequence>
<name>A0AAU8FMK3_9BACT</name>
<accession>A0AAU8FMK3</accession>
<dbReference type="RefSeq" id="WP_353720297.1">
    <property type="nucleotide sequence ID" value="NZ_CP159289.1"/>
</dbReference>